<organism evidence="1">
    <name type="scientific">marine sediment metagenome</name>
    <dbReference type="NCBI Taxonomy" id="412755"/>
    <lineage>
        <taxon>unclassified sequences</taxon>
        <taxon>metagenomes</taxon>
        <taxon>ecological metagenomes</taxon>
    </lineage>
</organism>
<dbReference type="EMBL" id="BARS01027632">
    <property type="protein sequence ID" value="GAG00073.1"/>
    <property type="molecule type" value="Genomic_DNA"/>
</dbReference>
<reference evidence="1" key="1">
    <citation type="journal article" date="2014" name="Front. Microbiol.">
        <title>High frequency of phylogenetically diverse reductive dehalogenase-homologous genes in deep subseafloor sedimentary metagenomes.</title>
        <authorList>
            <person name="Kawai M."/>
            <person name="Futagami T."/>
            <person name="Toyoda A."/>
            <person name="Takaki Y."/>
            <person name="Nishi S."/>
            <person name="Hori S."/>
            <person name="Arai W."/>
            <person name="Tsubouchi T."/>
            <person name="Morono Y."/>
            <person name="Uchiyama I."/>
            <person name="Ito T."/>
            <person name="Fujiyama A."/>
            <person name="Inagaki F."/>
            <person name="Takami H."/>
        </authorList>
    </citation>
    <scope>NUCLEOTIDE SEQUENCE</scope>
    <source>
        <strain evidence="1">Expedition CK06-06</strain>
    </source>
</reference>
<gene>
    <name evidence="1" type="ORF">S01H1_43376</name>
</gene>
<evidence type="ECO:0000313" key="1">
    <source>
        <dbReference type="EMBL" id="GAG00073.1"/>
    </source>
</evidence>
<protein>
    <submittedName>
        <fullName evidence="1">Uncharacterized protein</fullName>
    </submittedName>
</protein>
<accession>X0UI72</accession>
<dbReference type="AlphaFoldDB" id="X0UI72"/>
<comment type="caution">
    <text evidence="1">The sequence shown here is derived from an EMBL/GenBank/DDBJ whole genome shotgun (WGS) entry which is preliminary data.</text>
</comment>
<name>X0UI72_9ZZZZ</name>
<sequence length="117" mass="13837">MCKVRKIGSGVKLRLVPGESVDIGIKTIKKRITYEEGKYGQGYKLEGLHGIFLEEDFEREEYDMELEKEATDFADWIVNNFWDRVNETDWDNHEEPNSAIRLTTKELYLEFKKQTKN</sequence>
<proteinExistence type="predicted"/>